<dbReference type="AlphaFoldDB" id="A0A9E7EGY9"/>
<organism evidence="1 2">
    <name type="scientific">Musa troglodytarum</name>
    <name type="common">fe'i banana</name>
    <dbReference type="NCBI Taxonomy" id="320322"/>
    <lineage>
        <taxon>Eukaryota</taxon>
        <taxon>Viridiplantae</taxon>
        <taxon>Streptophyta</taxon>
        <taxon>Embryophyta</taxon>
        <taxon>Tracheophyta</taxon>
        <taxon>Spermatophyta</taxon>
        <taxon>Magnoliopsida</taxon>
        <taxon>Liliopsida</taxon>
        <taxon>Zingiberales</taxon>
        <taxon>Musaceae</taxon>
        <taxon>Musa</taxon>
    </lineage>
</organism>
<evidence type="ECO:0000313" key="2">
    <source>
        <dbReference type="Proteomes" id="UP001055439"/>
    </source>
</evidence>
<sequence length="88" mass="9516">MDSGVSVDKSLSMDMKLFRNSWPETWSTTQVGGGGGGGDECSIFLVVMIQTRALAADLSFIANPPAIKIELECAVKEYKVSEPYVEVL</sequence>
<dbReference type="Proteomes" id="UP001055439">
    <property type="component" value="Chromosome 1"/>
</dbReference>
<evidence type="ECO:0000313" key="1">
    <source>
        <dbReference type="EMBL" id="URD76640.1"/>
    </source>
</evidence>
<reference evidence="1" key="1">
    <citation type="submission" date="2022-05" db="EMBL/GenBank/DDBJ databases">
        <title>The Musa troglodytarum L. genome provides insights into the mechanism of non-climacteric behaviour and enrichment of carotenoids.</title>
        <authorList>
            <person name="Wang J."/>
        </authorList>
    </citation>
    <scope>NUCLEOTIDE SEQUENCE</scope>
    <source>
        <tissue evidence="1">Leaf</tissue>
    </source>
</reference>
<gene>
    <name evidence="1" type="ORF">MUK42_37795</name>
</gene>
<keyword evidence="2" id="KW-1185">Reference proteome</keyword>
<protein>
    <submittedName>
        <fullName evidence="1">Uncharacterized protein</fullName>
    </submittedName>
</protein>
<proteinExistence type="predicted"/>
<name>A0A9E7EGY9_9LILI</name>
<feature type="non-terminal residue" evidence="1">
    <location>
        <position position="88"/>
    </location>
</feature>
<accession>A0A9E7EGY9</accession>
<dbReference type="EMBL" id="CP097502">
    <property type="protein sequence ID" value="URD76640.1"/>
    <property type="molecule type" value="Genomic_DNA"/>
</dbReference>